<feature type="domain" description="HAT C-terminal dimerisation" evidence="1">
    <location>
        <begin position="46"/>
        <end position="95"/>
    </location>
</feature>
<dbReference type="InterPro" id="IPR012337">
    <property type="entry name" value="RNaseH-like_sf"/>
</dbReference>
<gene>
    <name evidence="2" type="ORF">GLOINDRAFT_1336</name>
</gene>
<sequence length="96" mass="10733">MYPTIADSIKQKIEKYWIIFDDATTIASILYPEIKTSLFELALSVDENVSALLWWQAHSAEFPVLSLMGRDYLAIQSTSVACEQAFSVAGNIITKT</sequence>
<accession>U9SL07</accession>
<dbReference type="Pfam" id="PF05699">
    <property type="entry name" value="Dimer_Tnp_hAT"/>
    <property type="match status" value="1"/>
</dbReference>
<evidence type="ECO:0000313" key="2">
    <source>
        <dbReference type="EMBL" id="ERZ96549.1"/>
    </source>
</evidence>
<protein>
    <recommendedName>
        <fullName evidence="1">HAT C-terminal dimerisation domain-containing protein</fullName>
    </recommendedName>
</protein>
<dbReference type="HOGENOM" id="CLU_2360844_0_0_1"/>
<dbReference type="AlphaFoldDB" id="U9SL07"/>
<proteinExistence type="predicted"/>
<evidence type="ECO:0000259" key="1">
    <source>
        <dbReference type="Pfam" id="PF05699"/>
    </source>
</evidence>
<name>U9SL07_RHIID</name>
<dbReference type="GO" id="GO:0046983">
    <property type="term" value="F:protein dimerization activity"/>
    <property type="evidence" value="ECO:0007669"/>
    <property type="project" value="InterPro"/>
</dbReference>
<dbReference type="PANTHER" id="PTHR23272">
    <property type="entry name" value="BED FINGER-RELATED"/>
    <property type="match status" value="1"/>
</dbReference>
<dbReference type="EMBL" id="KI300357">
    <property type="protein sequence ID" value="ERZ96549.1"/>
    <property type="molecule type" value="Genomic_DNA"/>
</dbReference>
<reference evidence="2" key="1">
    <citation type="submission" date="2013-07" db="EMBL/GenBank/DDBJ databases">
        <title>The genome of an arbuscular mycorrhizal fungus provides insights into the evolution of the oldest plant symbiosis.</title>
        <authorList>
            <consortium name="DOE Joint Genome Institute"/>
            <person name="Tisserant E."/>
            <person name="Malbreil M."/>
            <person name="Kuo A."/>
            <person name="Kohler A."/>
            <person name="Symeonidi A."/>
            <person name="Balestrini R."/>
            <person name="Charron P."/>
            <person name="Duensing N."/>
            <person name="Frei-dit-Frey N."/>
            <person name="Gianinazzi-Pearson V."/>
            <person name="Gilbert B."/>
            <person name="Handa Y."/>
            <person name="Hijri M."/>
            <person name="Kaul R."/>
            <person name="Kawaguchi M."/>
            <person name="Krajinski F."/>
            <person name="Lammers P."/>
            <person name="Lapierre D."/>
            <person name="Masclaux F.G."/>
            <person name="Murat C."/>
            <person name="Morin E."/>
            <person name="Ndikumana S."/>
            <person name="Pagni M."/>
            <person name="Petitpierre D."/>
            <person name="Requena N."/>
            <person name="Rosikiewicz P."/>
            <person name="Riley R."/>
            <person name="Saito K."/>
            <person name="San Clemente H."/>
            <person name="Shapiro H."/>
            <person name="van Tuinen D."/>
            <person name="Becard G."/>
            <person name="Bonfante P."/>
            <person name="Paszkowski U."/>
            <person name="Shachar-Hill Y."/>
            <person name="Young J.P."/>
            <person name="Sanders I.R."/>
            <person name="Henrissat B."/>
            <person name="Rensing S.A."/>
            <person name="Grigoriev I.V."/>
            <person name="Corradi N."/>
            <person name="Roux C."/>
            <person name="Martin F."/>
        </authorList>
    </citation>
    <scope>NUCLEOTIDE SEQUENCE</scope>
    <source>
        <strain evidence="2">DAOM 197198</strain>
    </source>
</reference>
<organism evidence="2">
    <name type="scientific">Rhizophagus irregularis (strain DAOM 181602 / DAOM 197198 / MUCL 43194)</name>
    <name type="common">Arbuscular mycorrhizal fungus</name>
    <name type="synonym">Glomus intraradices</name>
    <dbReference type="NCBI Taxonomy" id="747089"/>
    <lineage>
        <taxon>Eukaryota</taxon>
        <taxon>Fungi</taxon>
        <taxon>Fungi incertae sedis</taxon>
        <taxon>Mucoromycota</taxon>
        <taxon>Glomeromycotina</taxon>
        <taxon>Glomeromycetes</taxon>
        <taxon>Glomerales</taxon>
        <taxon>Glomeraceae</taxon>
        <taxon>Rhizophagus</taxon>
    </lineage>
</organism>
<dbReference type="InterPro" id="IPR008906">
    <property type="entry name" value="HATC_C_dom"/>
</dbReference>
<dbReference type="SUPFAM" id="SSF53098">
    <property type="entry name" value="Ribonuclease H-like"/>
    <property type="match status" value="1"/>
</dbReference>